<evidence type="ECO:0000256" key="8">
    <source>
        <dbReference type="ARBA" id="ARBA00022741"/>
    </source>
</evidence>
<feature type="transmembrane region" description="Helical" evidence="17">
    <location>
        <begin position="89"/>
        <end position="110"/>
    </location>
</feature>
<evidence type="ECO:0000256" key="17">
    <source>
        <dbReference type="RuleBase" id="RU362081"/>
    </source>
</evidence>
<evidence type="ECO:0000256" key="7">
    <source>
        <dbReference type="ARBA" id="ARBA00022723"/>
    </source>
</evidence>
<evidence type="ECO:0000256" key="11">
    <source>
        <dbReference type="ARBA" id="ARBA00022967"/>
    </source>
</evidence>
<feature type="transmembrane region" description="Helical" evidence="17">
    <location>
        <begin position="372"/>
        <end position="399"/>
    </location>
</feature>
<evidence type="ECO:0000256" key="16">
    <source>
        <dbReference type="ARBA" id="ARBA00049289"/>
    </source>
</evidence>
<dbReference type="InterPro" id="IPR017969">
    <property type="entry name" value="Heavy-metal-associated_CS"/>
</dbReference>
<dbReference type="Pfam" id="PF00403">
    <property type="entry name" value="HMA"/>
    <property type="match status" value="1"/>
</dbReference>
<dbReference type="InterPro" id="IPR006121">
    <property type="entry name" value="HMA_dom"/>
</dbReference>
<evidence type="ECO:0000313" key="20">
    <source>
        <dbReference type="Proteomes" id="UP000289856"/>
    </source>
</evidence>
<comment type="subcellular location">
    <subcellularLocation>
        <location evidence="17">Cell membrane</location>
    </subcellularLocation>
    <subcellularLocation>
        <location evidence="1">Endomembrane system</location>
        <topology evidence="1">Multi-pass membrane protein</topology>
    </subcellularLocation>
</comment>
<dbReference type="SUPFAM" id="SSF81653">
    <property type="entry name" value="Calcium ATPase, transduction domain A"/>
    <property type="match status" value="1"/>
</dbReference>
<dbReference type="InterPro" id="IPR018303">
    <property type="entry name" value="ATPase_P-typ_P_site"/>
</dbReference>
<organism evidence="19 20">
    <name type="scientific">Cohnella abietis</name>
    <dbReference type="NCBI Taxonomy" id="2507935"/>
    <lineage>
        <taxon>Bacteria</taxon>
        <taxon>Bacillati</taxon>
        <taxon>Bacillota</taxon>
        <taxon>Bacilli</taxon>
        <taxon>Bacillales</taxon>
        <taxon>Paenibacillaceae</taxon>
        <taxon>Cohnella</taxon>
    </lineage>
</organism>
<dbReference type="Gene3D" id="2.70.150.10">
    <property type="entry name" value="Calcium-transporting ATPase, cytoplasmic transduction domain A"/>
    <property type="match status" value="1"/>
</dbReference>
<feature type="transmembrane region" description="Helical" evidence="17">
    <location>
        <begin position="338"/>
        <end position="360"/>
    </location>
</feature>
<proteinExistence type="inferred from homology"/>
<dbReference type="GO" id="GO:0005524">
    <property type="term" value="F:ATP binding"/>
    <property type="evidence" value="ECO:0007669"/>
    <property type="project" value="UniProtKB-UniRule"/>
</dbReference>
<comment type="similarity">
    <text evidence="2 17">Belongs to the cation transport ATPase (P-type) (TC 3.A.3) family. Type IB subfamily.</text>
</comment>
<dbReference type="Gene3D" id="3.30.70.100">
    <property type="match status" value="1"/>
</dbReference>
<dbReference type="GO" id="GO:0012505">
    <property type="term" value="C:endomembrane system"/>
    <property type="evidence" value="ECO:0007669"/>
    <property type="project" value="UniProtKB-SubCell"/>
</dbReference>
<evidence type="ECO:0000256" key="6">
    <source>
        <dbReference type="ARBA" id="ARBA00022692"/>
    </source>
</evidence>
<dbReference type="GO" id="GO:0043682">
    <property type="term" value="F:P-type divalent copper transporter activity"/>
    <property type="evidence" value="ECO:0007669"/>
    <property type="project" value="TreeGrafter"/>
</dbReference>
<feature type="transmembrane region" description="Helical" evidence="17">
    <location>
        <begin position="700"/>
        <end position="719"/>
    </location>
</feature>
<feature type="transmembrane region" description="Helical" evidence="17">
    <location>
        <begin position="122"/>
        <end position="141"/>
    </location>
</feature>
<dbReference type="InterPro" id="IPR044492">
    <property type="entry name" value="P_typ_ATPase_HD_dom"/>
</dbReference>
<dbReference type="InterPro" id="IPR059000">
    <property type="entry name" value="ATPase_P-type_domA"/>
</dbReference>
<dbReference type="Gene3D" id="3.40.50.1000">
    <property type="entry name" value="HAD superfamily/HAD-like"/>
    <property type="match status" value="1"/>
</dbReference>
<evidence type="ECO:0000256" key="9">
    <source>
        <dbReference type="ARBA" id="ARBA00022796"/>
    </source>
</evidence>
<dbReference type="PRINTS" id="PR00119">
    <property type="entry name" value="CATATPASE"/>
</dbReference>
<dbReference type="NCBIfam" id="TIGR01525">
    <property type="entry name" value="ATPase-IB_hvy"/>
    <property type="match status" value="1"/>
</dbReference>
<dbReference type="GO" id="GO:0140581">
    <property type="term" value="F:P-type monovalent copper transporter activity"/>
    <property type="evidence" value="ECO:0007669"/>
    <property type="project" value="UniProtKB-EC"/>
</dbReference>
<dbReference type="Pfam" id="PF00702">
    <property type="entry name" value="Hydrolase"/>
    <property type="match status" value="1"/>
</dbReference>
<reference evidence="19 20" key="1">
    <citation type="submission" date="2019-01" db="EMBL/GenBank/DDBJ databases">
        <title>Complete genome sequence of Cohnella hallensis HS21 isolated from Korean fir (Abies koreana) rhizospheric soil.</title>
        <authorList>
            <person name="Jiang L."/>
            <person name="Kang S.W."/>
            <person name="Kim S."/>
            <person name="Jung J."/>
            <person name="Kim C.Y."/>
            <person name="Kim D.H."/>
            <person name="Kim S.W."/>
            <person name="Lee J."/>
        </authorList>
    </citation>
    <scope>NUCLEOTIDE SEQUENCE [LARGE SCALE GENOMIC DNA]</scope>
    <source>
        <strain evidence="19 20">HS21</strain>
    </source>
</reference>
<dbReference type="Proteomes" id="UP000289856">
    <property type="component" value="Chromosome"/>
</dbReference>
<dbReference type="InterPro" id="IPR001757">
    <property type="entry name" value="P_typ_ATPase"/>
</dbReference>
<keyword evidence="13" id="KW-0186">Copper</keyword>
<dbReference type="PROSITE" id="PS01047">
    <property type="entry name" value="HMA_1"/>
    <property type="match status" value="1"/>
</dbReference>
<evidence type="ECO:0000256" key="12">
    <source>
        <dbReference type="ARBA" id="ARBA00022989"/>
    </source>
</evidence>
<evidence type="ECO:0000256" key="3">
    <source>
        <dbReference type="ARBA" id="ARBA00012517"/>
    </source>
</evidence>
<evidence type="ECO:0000256" key="5">
    <source>
        <dbReference type="ARBA" id="ARBA00022553"/>
    </source>
</evidence>
<keyword evidence="15 17" id="KW-0472">Membrane</keyword>
<dbReference type="InterPro" id="IPR023214">
    <property type="entry name" value="HAD_sf"/>
</dbReference>
<feature type="transmembrane region" description="Helical" evidence="17">
    <location>
        <begin position="678"/>
        <end position="694"/>
    </location>
</feature>
<dbReference type="AlphaFoldDB" id="A0A3T1D7V1"/>
<keyword evidence="12 17" id="KW-1133">Transmembrane helix</keyword>
<comment type="catalytic activity">
    <reaction evidence="16">
        <text>Cu(+)(in) + ATP + H2O = Cu(+)(out) + ADP + phosphate + H(+)</text>
        <dbReference type="Rhea" id="RHEA:25792"/>
        <dbReference type="ChEBI" id="CHEBI:15377"/>
        <dbReference type="ChEBI" id="CHEBI:15378"/>
        <dbReference type="ChEBI" id="CHEBI:30616"/>
        <dbReference type="ChEBI" id="CHEBI:43474"/>
        <dbReference type="ChEBI" id="CHEBI:49552"/>
        <dbReference type="ChEBI" id="CHEBI:456216"/>
        <dbReference type="EC" id="7.2.2.8"/>
    </reaction>
</comment>
<dbReference type="SFLD" id="SFLDS00003">
    <property type="entry name" value="Haloacid_Dehalogenase"/>
    <property type="match status" value="1"/>
</dbReference>
<dbReference type="InterPro" id="IPR036412">
    <property type="entry name" value="HAD-like_sf"/>
</dbReference>
<dbReference type="SUPFAM" id="SSF56784">
    <property type="entry name" value="HAD-like"/>
    <property type="match status" value="1"/>
</dbReference>
<dbReference type="EC" id="7.2.2.8" evidence="3"/>
<keyword evidence="11" id="KW-1278">Translocase</keyword>
<dbReference type="Pfam" id="PF00122">
    <property type="entry name" value="E1-E2_ATPase"/>
    <property type="match status" value="1"/>
</dbReference>
<dbReference type="SUPFAM" id="SSF81665">
    <property type="entry name" value="Calcium ATPase, transmembrane domain M"/>
    <property type="match status" value="1"/>
</dbReference>
<keyword evidence="8 17" id="KW-0547">Nucleotide-binding</keyword>
<keyword evidence="17" id="KW-1003">Cell membrane</keyword>
<protein>
    <recommendedName>
        <fullName evidence="3">P-type Cu(+) transporter</fullName>
        <ecNumber evidence="3">7.2.2.8</ecNumber>
    </recommendedName>
</protein>
<keyword evidence="9" id="KW-0187">Copper transport</keyword>
<dbReference type="GO" id="GO:0005507">
    <property type="term" value="F:copper ion binding"/>
    <property type="evidence" value="ECO:0007669"/>
    <property type="project" value="TreeGrafter"/>
</dbReference>
<keyword evidence="5" id="KW-0597">Phosphoprotein</keyword>
<feature type="transmembrane region" description="Helical" evidence="17">
    <location>
        <begin position="153"/>
        <end position="172"/>
    </location>
</feature>
<dbReference type="PRINTS" id="PR00942">
    <property type="entry name" value="CUATPASEI"/>
</dbReference>
<evidence type="ECO:0000256" key="13">
    <source>
        <dbReference type="ARBA" id="ARBA00023008"/>
    </source>
</evidence>
<evidence type="ECO:0000256" key="14">
    <source>
        <dbReference type="ARBA" id="ARBA00023065"/>
    </source>
</evidence>
<keyword evidence="14" id="KW-0406">Ion transport</keyword>
<dbReference type="SUPFAM" id="SSF55008">
    <property type="entry name" value="HMA, heavy metal-associated domain"/>
    <property type="match status" value="1"/>
</dbReference>
<dbReference type="FunFam" id="3.30.70.100:FF:000005">
    <property type="entry name" value="Copper-exporting P-type ATPase A"/>
    <property type="match status" value="1"/>
</dbReference>
<dbReference type="PRINTS" id="PR00943">
    <property type="entry name" value="CUATPASE"/>
</dbReference>
<keyword evidence="20" id="KW-1185">Reference proteome</keyword>
<evidence type="ECO:0000259" key="18">
    <source>
        <dbReference type="PROSITE" id="PS50846"/>
    </source>
</evidence>
<dbReference type="InterPro" id="IPR023298">
    <property type="entry name" value="ATPase_P-typ_TM_dom_sf"/>
</dbReference>
<dbReference type="InterPro" id="IPR023299">
    <property type="entry name" value="ATPase_P-typ_cyto_dom_N"/>
</dbReference>
<dbReference type="PANTHER" id="PTHR43520:SF8">
    <property type="entry name" value="P-TYPE CU(+) TRANSPORTER"/>
    <property type="match status" value="1"/>
</dbReference>
<dbReference type="Gene3D" id="3.40.1110.10">
    <property type="entry name" value="Calcium-transporting ATPase, cytoplasmic domain N"/>
    <property type="match status" value="1"/>
</dbReference>
<dbReference type="GO" id="GO:0016887">
    <property type="term" value="F:ATP hydrolysis activity"/>
    <property type="evidence" value="ECO:0007669"/>
    <property type="project" value="InterPro"/>
</dbReference>
<evidence type="ECO:0000256" key="4">
    <source>
        <dbReference type="ARBA" id="ARBA00022448"/>
    </source>
</evidence>
<keyword evidence="7 17" id="KW-0479">Metal-binding</keyword>
<keyword evidence="4" id="KW-0813">Transport</keyword>
<feature type="transmembrane region" description="Helical" evidence="17">
    <location>
        <begin position="184"/>
        <end position="204"/>
    </location>
</feature>
<dbReference type="InterPro" id="IPR036163">
    <property type="entry name" value="HMA_dom_sf"/>
</dbReference>
<dbReference type="EMBL" id="AP019400">
    <property type="protein sequence ID" value="BBI34167.1"/>
    <property type="molecule type" value="Genomic_DNA"/>
</dbReference>
<gene>
    <name evidence="19" type="primary">copA</name>
    <name evidence="19" type="ORF">KCTCHS21_35660</name>
</gene>
<dbReference type="InterPro" id="IPR027256">
    <property type="entry name" value="P-typ_ATPase_IB"/>
</dbReference>
<dbReference type="CDD" id="cd00371">
    <property type="entry name" value="HMA"/>
    <property type="match status" value="1"/>
</dbReference>
<dbReference type="SFLD" id="SFLDF00027">
    <property type="entry name" value="p-type_atpase"/>
    <property type="match status" value="1"/>
</dbReference>
<evidence type="ECO:0000256" key="1">
    <source>
        <dbReference type="ARBA" id="ARBA00004127"/>
    </source>
</evidence>
<name>A0A3T1D7V1_9BACL</name>
<dbReference type="OrthoDB" id="9807843at2"/>
<sequence>MKTMRVYITGMTCAACSSRIEKGLQRLEGVEQVSVNLATAQSVIQYDPTKLTPATVFKRIDQLGYGVEEGLTNPKKANEAEIRSYRNRFLLALLLSIPLLWAMLAHLPGFSFVWVPALLQSFYLQWGLASVLLFYVGYPFYYGAFQALKQRTANMDVLVVLSTTVAYFYSHYLMFRSDSSNQHIHLYFDTIAMIITVILLGKLLESIAKGKALKDLSELHDHRIRLIRVMHRKAEEWIPADKLRVGDIVVIQAGEWISADGIIESGCAEVDESLLTGEGLPILKSTNEYAYSGTRCLNGILHIKATCETHESRLSRMIAMVEEAQTNKPAIARKVDRVAAMFVPFMIACALITYAAWYFSSADDSSELAIRYALTVMLIACPCALGLATPVSILVATALSAKKGILFKHGNSLETLHRVNRILFDKTGTLTEGKPRLKTIQSPRHPSSYLLRMAAAVEKYSSHPLAHAITEAAQQQRLLIPEASGLLEIPGGGMKGIVEGKLVHVGHSAWIQSEGILLKGSLPINTAVENTGNVLYLSLERQAAGGFIFSDQLRDDASATVRQLREYAKVWMVTGDQLEPARVVAEQVGIEVVHSQCSPENKALMVSELRQEGHIVAFVGDGINDAAALAAADVGIAMGGGANIAMQTGDIVLSRSQITGVLDAIELSKRTMRNIKQNLTFALVYNSVAVPFAAMGYLDPRIACLGMAASSVIVVTNALRLQRNPIRSGS</sequence>
<dbReference type="GO" id="GO:0055070">
    <property type="term" value="P:copper ion homeostasis"/>
    <property type="evidence" value="ECO:0007669"/>
    <property type="project" value="TreeGrafter"/>
</dbReference>
<dbReference type="GO" id="GO:0005886">
    <property type="term" value="C:plasma membrane"/>
    <property type="evidence" value="ECO:0007669"/>
    <property type="project" value="UniProtKB-SubCell"/>
</dbReference>
<dbReference type="SFLD" id="SFLDG00002">
    <property type="entry name" value="C1.7:_P-type_atpase_like"/>
    <property type="match status" value="1"/>
</dbReference>
<evidence type="ECO:0000256" key="10">
    <source>
        <dbReference type="ARBA" id="ARBA00022840"/>
    </source>
</evidence>
<feature type="domain" description="HMA" evidence="18">
    <location>
        <begin position="2"/>
        <end position="68"/>
    </location>
</feature>
<accession>A0A3T1D7V1</accession>
<dbReference type="PROSITE" id="PS01229">
    <property type="entry name" value="COF_2"/>
    <property type="match status" value="1"/>
</dbReference>
<evidence type="ECO:0000313" key="19">
    <source>
        <dbReference type="EMBL" id="BBI34167.1"/>
    </source>
</evidence>
<dbReference type="PROSITE" id="PS00154">
    <property type="entry name" value="ATPASE_E1_E2"/>
    <property type="match status" value="1"/>
</dbReference>
<dbReference type="InterPro" id="IPR008250">
    <property type="entry name" value="ATPase_P-typ_transduc_dom_A_sf"/>
</dbReference>
<keyword evidence="6 17" id="KW-0812">Transmembrane</keyword>
<dbReference type="PROSITE" id="PS50846">
    <property type="entry name" value="HMA_2"/>
    <property type="match status" value="1"/>
</dbReference>
<keyword evidence="10 17" id="KW-0067">ATP-binding</keyword>
<dbReference type="KEGG" id="cohn:KCTCHS21_35660"/>
<dbReference type="PANTHER" id="PTHR43520">
    <property type="entry name" value="ATP7, ISOFORM B"/>
    <property type="match status" value="1"/>
</dbReference>
<dbReference type="NCBIfam" id="TIGR01494">
    <property type="entry name" value="ATPase_P-type"/>
    <property type="match status" value="1"/>
</dbReference>
<evidence type="ECO:0000256" key="15">
    <source>
        <dbReference type="ARBA" id="ARBA00023136"/>
    </source>
</evidence>
<evidence type="ECO:0000256" key="2">
    <source>
        <dbReference type="ARBA" id="ARBA00006024"/>
    </source>
</evidence>
<dbReference type="NCBIfam" id="TIGR01511">
    <property type="entry name" value="ATPase-IB1_Cu"/>
    <property type="match status" value="1"/>
</dbReference>